<evidence type="ECO:0000313" key="3">
    <source>
        <dbReference type="Proteomes" id="UP000315389"/>
    </source>
</evidence>
<feature type="region of interest" description="Disordered" evidence="1">
    <location>
        <begin position="40"/>
        <end position="74"/>
    </location>
</feature>
<dbReference type="AlphaFoldDB" id="A0A542ZE28"/>
<keyword evidence="3" id="KW-1185">Reference proteome</keyword>
<organism evidence="2 3">
    <name type="scientific">Rarobacter faecitabidus</name>
    <dbReference type="NCBI Taxonomy" id="13243"/>
    <lineage>
        <taxon>Bacteria</taxon>
        <taxon>Bacillati</taxon>
        <taxon>Actinomycetota</taxon>
        <taxon>Actinomycetes</taxon>
        <taxon>Micrococcales</taxon>
        <taxon>Rarobacteraceae</taxon>
        <taxon>Rarobacter</taxon>
    </lineage>
</organism>
<gene>
    <name evidence="2" type="ORF">FB461_2024</name>
</gene>
<reference evidence="2 3" key="1">
    <citation type="submission" date="2019-06" db="EMBL/GenBank/DDBJ databases">
        <title>Sequencing the genomes of 1000 actinobacteria strains.</title>
        <authorList>
            <person name="Klenk H.-P."/>
        </authorList>
    </citation>
    <scope>NUCLEOTIDE SEQUENCE [LARGE SCALE GENOMIC DNA]</scope>
    <source>
        <strain evidence="2 3">DSM 4813</strain>
    </source>
</reference>
<name>A0A542ZE28_RARFA</name>
<dbReference type="PROSITE" id="PS51257">
    <property type="entry name" value="PROKAR_LIPOPROTEIN"/>
    <property type="match status" value="1"/>
</dbReference>
<dbReference type="Proteomes" id="UP000315389">
    <property type="component" value="Unassembled WGS sequence"/>
</dbReference>
<dbReference type="InterPro" id="IPR019719">
    <property type="entry name" value="DUF2599"/>
</dbReference>
<dbReference type="Pfam" id="PF10783">
    <property type="entry name" value="DUF2599"/>
    <property type="match status" value="1"/>
</dbReference>
<proteinExistence type="predicted"/>
<evidence type="ECO:0000256" key="1">
    <source>
        <dbReference type="SAM" id="MobiDB-lite"/>
    </source>
</evidence>
<comment type="caution">
    <text evidence="2">The sequence shown here is derived from an EMBL/GenBank/DDBJ whole genome shotgun (WGS) entry which is preliminary data.</text>
</comment>
<accession>A0A542ZE28</accession>
<dbReference type="OrthoDB" id="4412570at2"/>
<dbReference type="EMBL" id="VFOS01000003">
    <property type="protein sequence ID" value="TQL58606.1"/>
    <property type="molecule type" value="Genomic_DNA"/>
</dbReference>
<protein>
    <submittedName>
        <fullName evidence="2">Uncharacterized protein DUF2599</fullName>
    </submittedName>
</protein>
<sequence length="300" mass="30973">MREDGVVTLRSSRRSLAISAAIAIAFPMVMAGCGVGGSTIDSPSGPPVAEDEASSAAPSPSGPPAPGQPDEAVPYLDLGSFTISSDGDVTYREGAGKTSALDDSTSLVWAPRSATAPYTARFLIEAADVAASALPDGSVVLERDGELVLAIASLEPAQEALARDLADAAGTSAPPSPFASAEWEPARTGAGYEVTALVTAGRLVAIWGTATIESVRWLDRGEGGKSLAATPTALGRLASEAPYRYAMGEVASIAPAADTTVMDKQLRCHLLGARAKESWNLEPWRPDVDFAEYLLARCNP</sequence>
<evidence type="ECO:0000313" key="2">
    <source>
        <dbReference type="EMBL" id="TQL58606.1"/>
    </source>
</evidence>